<dbReference type="SUPFAM" id="SSF51717">
    <property type="entry name" value="Dihydropteroate synthetase-like"/>
    <property type="match status" value="1"/>
</dbReference>
<dbReference type="CDD" id="cd02069">
    <property type="entry name" value="methionine_synthase_B12_BD"/>
    <property type="match status" value="1"/>
</dbReference>
<keyword evidence="1 5" id="KW-0808">Transferase</keyword>
<keyword evidence="5" id="KW-0489">Methyltransferase</keyword>
<dbReference type="Proteomes" id="UP001642484">
    <property type="component" value="Unassembled WGS sequence"/>
</dbReference>
<dbReference type="PANTHER" id="PTHR45833:SF1">
    <property type="entry name" value="METHIONINE SYNTHASE"/>
    <property type="match status" value="1"/>
</dbReference>
<organism evidence="9 10">
    <name type="scientific">Durusdinium trenchii</name>
    <dbReference type="NCBI Taxonomy" id="1381693"/>
    <lineage>
        <taxon>Eukaryota</taxon>
        <taxon>Sar</taxon>
        <taxon>Alveolata</taxon>
        <taxon>Dinophyceae</taxon>
        <taxon>Suessiales</taxon>
        <taxon>Symbiodiniaceae</taxon>
        <taxon>Durusdinium</taxon>
    </lineage>
</organism>
<dbReference type="InterPro" id="IPR006158">
    <property type="entry name" value="Cobalamin-bd"/>
</dbReference>
<protein>
    <recommendedName>
        <fullName evidence="11">Methionine synthase</fullName>
    </recommendedName>
</protein>
<evidence type="ECO:0000259" key="8">
    <source>
        <dbReference type="PROSITE" id="PS51337"/>
    </source>
</evidence>
<evidence type="ECO:0000256" key="2">
    <source>
        <dbReference type="ARBA" id="ARBA00022723"/>
    </source>
</evidence>
<keyword evidence="10" id="KW-1185">Reference proteome</keyword>
<dbReference type="Pfam" id="PF02607">
    <property type="entry name" value="B12-binding_2"/>
    <property type="match status" value="1"/>
</dbReference>
<evidence type="ECO:0000256" key="5">
    <source>
        <dbReference type="PROSITE-ProRule" id="PRU00346"/>
    </source>
</evidence>
<dbReference type="InterPro" id="IPR036724">
    <property type="entry name" value="Cobalamin-bd_sf"/>
</dbReference>
<keyword evidence="2" id="KW-0479">Metal-binding</keyword>
<dbReference type="InterPro" id="IPR036594">
    <property type="entry name" value="Meth_synthase_dom"/>
</dbReference>
<dbReference type="PANTHER" id="PTHR45833">
    <property type="entry name" value="METHIONINE SYNTHASE"/>
    <property type="match status" value="1"/>
</dbReference>
<dbReference type="Gene3D" id="3.40.50.280">
    <property type="entry name" value="Cobalamin-binding domain"/>
    <property type="match status" value="1"/>
</dbReference>
<evidence type="ECO:0000256" key="4">
    <source>
        <dbReference type="ARBA" id="ARBA00023285"/>
    </source>
</evidence>
<dbReference type="SUPFAM" id="SSF52242">
    <property type="entry name" value="Cobalamin (vitamin B12)-binding domain"/>
    <property type="match status" value="1"/>
</dbReference>
<dbReference type="SUPFAM" id="SSF47644">
    <property type="entry name" value="Methionine synthase domain"/>
    <property type="match status" value="1"/>
</dbReference>
<dbReference type="PROSITE" id="PS51337">
    <property type="entry name" value="B12_BINDING_NTER"/>
    <property type="match status" value="1"/>
</dbReference>
<evidence type="ECO:0000256" key="1">
    <source>
        <dbReference type="ARBA" id="ARBA00022679"/>
    </source>
</evidence>
<dbReference type="Gene3D" id="3.10.196.10">
    <property type="entry name" value="Vitamin B12-dependent methionine synthase, activation domain"/>
    <property type="match status" value="1"/>
</dbReference>
<evidence type="ECO:0000259" key="7">
    <source>
        <dbReference type="PROSITE" id="PS51332"/>
    </source>
</evidence>
<dbReference type="PROSITE" id="PS51332">
    <property type="entry name" value="B12_BINDING"/>
    <property type="match status" value="1"/>
</dbReference>
<evidence type="ECO:0008006" key="11">
    <source>
        <dbReference type="Google" id="ProtNLM"/>
    </source>
</evidence>
<dbReference type="Gene3D" id="1.10.288.10">
    <property type="entry name" value="Cobalamin-dependent Methionine Synthase, domain 2"/>
    <property type="match status" value="1"/>
</dbReference>
<dbReference type="GO" id="GO:0032259">
    <property type="term" value="P:methylation"/>
    <property type="evidence" value="ECO:0007669"/>
    <property type="project" value="UniProtKB-KW"/>
</dbReference>
<reference evidence="9 10" key="1">
    <citation type="submission" date="2024-02" db="EMBL/GenBank/DDBJ databases">
        <authorList>
            <person name="Chen Y."/>
            <person name="Shah S."/>
            <person name="Dougan E. K."/>
            <person name="Thang M."/>
            <person name="Chan C."/>
        </authorList>
    </citation>
    <scope>NUCLEOTIDE SEQUENCE [LARGE SCALE GENOMIC DNA]</scope>
</reference>
<sequence length="674" mass="75150">MHSVFLYHAIPKGLNMSIVNPGGLPRYEDIDAHSRKLCEEVILNKSADGKHVERFLEYAEAVRKPAASAGAGGGGAEKAKDAWRSGTYTERLHYGLINGIDKFIEGDTEEARKELRVPLHVIEGPLMQGMGIIGDLFGSGKMFLPQVIKSARVMKKAVAYLTPFMEEERRAAALAAGEDPNQPKYNGTVLMATVKGDVHDIGKNIVGVVLGCNNYKVVDMGVMVPCDNILDKAIQEKADVIGLSGLITPSLDEMQYVAEQMKARNMKLPLMIGGATTSKRHTAVKLATKYDAGVIHVLDASRSCTVVSALLSSDKASYLSEIAEEYTEIREEYYTTLIDKKWKTIEQAQSKKPSLDWSKLPPAPKFVGNLCIKDHPIEEVMEYIDWTPFFQVYQLRGKYPNRDYPHIFKDARVGPEAKKLFEEAKEMLAWIVKEGHLKCSGVVGIHPANSVGDDIEVYTSEKRDTVKCKFYGLRQQLDMGESTYWCQGDFIAPKGVAPDYISAFACTGGIGCHEQRQKFEAKGEIDKAILLEAVADRLAEAFAELIHLKIRKTLWGFSPDEKLSLDDMLKVKYQGIRPAPGYPSQPDHREKKTLWDLLEVDRLTDNKIELTESYMMMPSASVSALVFAHPEAKYFSVGQVNTDQVKSYAERRGETGVEDTERWLGSTVLGYEKR</sequence>
<dbReference type="InterPro" id="IPR004223">
    <property type="entry name" value="VitB12-dep_Met_synth_activ_dom"/>
</dbReference>
<dbReference type="GO" id="GO:0008168">
    <property type="term" value="F:methyltransferase activity"/>
    <property type="evidence" value="ECO:0007669"/>
    <property type="project" value="UniProtKB-KW"/>
</dbReference>
<comment type="caution">
    <text evidence="9">The sequence shown here is derived from an EMBL/GenBank/DDBJ whole genome shotgun (WGS) entry which is preliminary data.</text>
</comment>
<proteinExistence type="predicted"/>
<feature type="domain" description="B12-binding" evidence="7">
    <location>
        <begin position="186"/>
        <end position="321"/>
    </location>
</feature>
<dbReference type="PROSITE" id="PS50974">
    <property type="entry name" value="ADOMET_ACTIVATION"/>
    <property type="match status" value="1"/>
</dbReference>
<dbReference type="Gene3D" id="1.10.1240.10">
    <property type="entry name" value="Methionine synthase domain"/>
    <property type="match status" value="1"/>
</dbReference>
<dbReference type="InterPro" id="IPR037010">
    <property type="entry name" value="VitB12-dep_Met_synth_activ_sf"/>
</dbReference>
<evidence type="ECO:0000313" key="9">
    <source>
        <dbReference type="EMBL" id="CAK9101383.1"/>
    </source>
</evidence>
<feature type="domain" description="AdoMet activation" evidence="6">
    <location>
        <begin position="336"/>
        <end position="673"/>
    </location>
</feature>
<dbReference type="Pfam" id="PF02965">
    <property type="entry name" value="Met_synt_B12"/>
    <property type="match status" value="1"/>
</dbReference>
<accession>A0ABP0RM18</accession>
<dbReference type="SUPFAM" id="SSF56507">
    <property type="entry name" value="Methionine synthase activation domain-like"/>
    <property type="match status" value="1"/>
</dbReference>
<dbReference type="InterPro" id="IPR033706">
    <property type="entry name" value="Met_synthase_B12-bd"/>
</dbReference>
<evidence type="ECO:0000256" key="3">
    <source>
        <dbReference type="ARBA" id="ARBA00022737"/>
    </source>
</evidence>
<dbReference type="InterPro" id="IPR011005">
    <property type="entry name" value="Dihydropteroate_synth-like_sf"/>
</dbReference>
<keyword evidence="3" id="KW-0677">Repeat</keyword>
<dbReference type="Gene3D" id="3.20.20.20">
    <property type="entry name" value="Dihydropteroate synthase-like"/>
    <property type="match status" value="1"/>
</dbReference>
<dbReference type="Pfam" id="PF02310">
    <property type="entry name" value="B12-binding"/>
    <property type="match status" value="1"/>
</dbReference>
<name>A0ABP0RM18_9DINO</name>
<gene>
    <name evidence="9" type="ORF">CCMP2556_LOCUS47801</name>
</gene>
<dbReference type="InterPro" id="IPR003759">
    <property type="entry name" value="Cbl-bd_cap"/>
</dbReference>
<feature type="domain" description="B12-binding N-terminal" evidence="8">
    <location>
        <begin position="79"/>
        <end position="173"/>
    </location>
</feature>
<dbReference type="InterPro" id="IPR050554">
    <property type="entry name" value="Met_Synthase/Corrinoid"/>
</dbReference>
<evidence type="ECO:0000313" key="10">
    <source>
        <dbReference type="Proteomes" id="UP001642484"/>
    </source>
</evidence>
<dbReference type="EMBL" id="CAXAMN010026217">
    <property type="protein sequence ID" value="CAK9101383.1"/>
    <property type="molecule type" value="Genomic_DNA"/>
</dbReference>
<evidence type="ECO:0000259" key="6">
    <source>
        <dbReference type="PROSITE" id="PS50974"/>
    </source>
</evidence>
<keyword evidence="4" id="KW-0170">Cobalt</keyword>
<dbReference type="SMART" id="SM01018">
    <property type="entry name" value="B12-binding_2"/>
    <property type="match status" value="1"/>
</dbReference>